<feature type="region of interest" description="Disordered" evidence="1">
    <location>
        <begin position="108"/>
        <end position="182"/>
    </location>
</feature>
<organism evidence="3 4">
    <name type="scientific">Suillus luteus UH-Slu-Lm8-n1</name>
    <dbReference type="NCBI Taxonomy" id="930992"/>
    <lineage>
        <taxon>Eukaryota</taxon>
        <taxon>Fungi</taxon>
        <taxon>Dikarya</taxon>
        <taxon>Basidiomycota</taxon>
        <taxon>Agaricomycotina</taxon>
        <taxon>Agaricomycetes</taxon>
        <taxon>Agaricomycetidae</taxon>
        <taxon>Boletales</taxon>
        <taxon>Suillineae</taxon>
        <taxon>Suillaceae</taxon>
        <taxon>Suillus</taxon>
    </lineage>
</organism>
<dbReference type="EMBL" id="KN835373">
    <property type="protein sequence ID" value="KIK38798.1"/>
    <property type="molecule type" value="Genomic_DNA"/>
</dbReference>
<evidence type="ECO:0000313" key="4">
    <source>
        <dbReference type="Proteomes" id="UP000054485"/>
    </source>
</evidence>
<sequence length="182" mass="19953">MTFMPLSASMALLGRSEVSATDDSSQNKSILQHLYFVIAVIAVLLLVAARLYILRRKSRPVTEFFSIAPSYSYNSQAPADHTFSSSYQPSRRIHLAPLPSVYRPDRRVNAADTDSAGRRIGRPDDLDWDGKDVLPAYSKSDRPPKYDLGGVPPAQGYTPPTGNNPRGDTVVASTEAMPVIED</sequence>
<keyword evidence="2" id="KW-0472">Membrane</keyword>
<evidence type="ECO:0000313" key="3">
    <source>
        <dbReference type="EMBL" id="KIK38798.1"/>
    </source>
</evidence>
<reference evidence="4" key="2">
    <citation type="submission" date="2015-01" db="EMBL/GenBank/DDBJ databases">
        <title>Evolutionary Origins and Diversification of the Mycorrhizal Mutualists.</title>
        <authorList>
            <consortium name="DOE Joint Genome Institute"/>
            <consortium name="Mycorrhizal Genomics Consortium"/>
            <person name="Kohler A."/>
            <person name="Kuo A."/>
            <person name="Nagy L.G."/>
            <person name="Floudas D."/>
            <person name="Copeland A."/>
            <person name="Barry K.W."/>
            <person name="Cichocki N."/>
            <person name="Veneault-Fourrey C."/>
            <person name="LaButti K."/>
            <person name="Lindquist E.A."/>
            <person name="Lipzen A."/>
            <person name="Lundell T."/>
            <person name="Morin E."/>
            <person name="Murat C."/>
            <person name="Riley R."/>
            <person name="Ohm R."/>
            <person name="Sun H."/>
            <person name="Tunlid A."/>
            <person name="Henrissat B."/>
            <person name="Grigoriev I.V."/>
            <person name="Hibbett D.S."/>
            <person name="Martin F."/>
        </authorList>
    </citation>
    <scope>NUCLEOTIDE SEQUENCE [LARGE SCALE GENOMIC DNA]</scope>
    <source>
        <strain evidence="4">UH-Slu-Lm8-n1</strain>
    </source>
</reference>
<keyword evidence="2" id="KW-1133">Transmembrane helix</keyword>
<accession>A0A0D0B4K4</accession>
<dbReference type="HOGENOM" id="CLU_1540689_0_0_1"/>
<keyword evidence="2" id="KW-0812">Transmembrane</keyword>
<dbReference type="InParanoid" id="A0A0D0B4K4"/>
<feature type="compositionally biased region" description="Basic and acidic residues" evidence="1">
    <location>
        <begin position="108"/>
        <end position="132"/>
    </location>
</feature>
<protein>
    <submittedName>
        <fullName evidence="3">Uncharacterized protein</fullName>
    </submittedName>
</protein>
<dbReference type="AlphaFoldDB" id="A0A0D0B4K4"/>
<name>A0A0D0B4K4_9AGAM</name>
<proteinExistence type="predicted"/>
<reference evidence="3 4" key="1">
    <citation type="submission" date="2014-04" db="EMBL/GenBank/DDBJ databases">
        <authorList>
            <consortium name="DOE Joint Genome Institute"/>
            <person name="Kuo A."/>
            <person name="Ruytinx J."/>
            <person name="Rineau F."/>
            <person name="Colpaert J."/>
            <person name="Kohler A."/>
            <person name="Nagy L.G."/>
            <person name="Floudas D."/>
            <person name="Copeland A."/>
            <person name="Barry K.W."/>
            <person name="Cichocki N."/>
            <person name="Veneault-Fourrey C."/>
            <person name="LaButti K."/>
            <person name="Lindquist E.A."/>
            <person name="Lipzen A."/>
            <person name="Lundell T."/>
            <person name="Morin E."/>
            <person name="Murat C."/>
            <person name="Sun H."/>
            <person name="Tunlid A."/>
            <person name="Henrissat B."/>
            <person name="Grigoriev I.V."/>
            <person name="Hibbett D.S."/>
            <person name="Martin F."/>
            <person name="Nordberg H.P."/>
            <person name="Cantor M.N."/>
            <person name="Hua S.X."/>
        </authorList>
    </citation>
    <scope>NUCLEOTIDE SEQUENCE [LARGE SCALE GENOMIC DNA]</scope>
    <source>
        <strain evidence="3 4">UH-Slu-Lm8-n1</strain>
    </source>
</reference>
<evidence type="ECO:0000256" key="1">
    <source>
        <dbReference type="SAM" id="MobiDB-lite"/>
    </source>
</evidence>
<gene>
    <name evidence="3" type="ORF">CY34DRAFT_370794</name>
</gene>
<feature type="transmembrane region" description="Helical" evidence="2">
    <location>
        <begin position="30"/>
        <end position="53"/>
    </location>
</feature>
<dbReference type="Proteomes" id="UP000054485">
    <property type="component" value="Unassembled WGS sequence"/>
</dbReference>
<dbReference type="OrthoDB" id="2974599at2759"/>
<evidence type="ECO:0000256" key="2">
    <source>
        <dbReference type="SAM" id="Phobius"/>
    </source>
</evidence>
<keyword evidence="4" id="KW-1185">Reference proteome</keyword>